<sequence>MYEKNVVCRHFHFITQSRFLTIPEITLSSAFDTVYLVPLRGAVSTYADDTLNAGDPAVLASVATVLNTYTTHRLDYSDIRFAGITDRTDGSGIHCDAGPCAAALTPLPLSLPLSSPLPEPKALHSLAAKLMWVGRVARPDILTSATHLAKILNPTGADARRANDTLAAIALHPISLHYISLDAASLCLDVYADYSGSATFPLDRRQLGYLVALVDASRRFSLLHWASHRLHRVCPVSCAGELLALADAVAAALDVRLLLQKLLSRRIPLATYTDSSAAYDLVTSFKHPTDVTAKNDLFMLLCSLLPGTIHTIFLVQGAHNPADALLKPSYARPAPNRALTNALLAGTLHVPVIS</sequence>
<dbReference type="OrthoDB" id="4753111at2759"/>
<organism evidence="1 2">
    <name type="scientific">Porphyra umbilicalis</name>
    <name type="common">Purple laver</name>
    <name type="synonym">Red alga</name>
    <dbReference type="NCBI Taxonomy" id="2786"/>
    <lineage>
        <taxon>Eukaryota</taxon>
        <taxon>Rhodophyta</taxon>
        <taxon>Bangiophyceae</taxon>
        <taxon>Bangiales</taxon>
        <taxon>Bangiaceae</taxon>
        <taxon>Porphyra</taxon>
    </lineage>
</organism>
<keyword evidence="2" id="KW-1185">Reference proteome</keyword>
<reference evidence="1 2" key="1">
    <citation type="submission" date="2017-03" db="EMBL/GenBank/DDBJ databases">
        <title>WGS assembly of Porphyra umbilicalis.</title>
        <authorList>
            <person name="Brawley S.H."/>
            <person name="Blouin N.A."/>
            <person name="Ficko-Blean E."/>
            <person name="Wheeler G.L."/>
            <person name="Lohr M."/>
            <person name="Goodson H.V."/>
            <person name="Jenkins J.W."/>
            <person name="Blaby-Haas C.E."/>
            <person name="Helliwell K.E."/>
            <person name="Chan C."/>
            <person name="Marriage T."/>
            <person name="Bhattacharya D."/>
            <person name="Klein A.S."/>
            <person name="Badis Y."/>
            <person name="Brodie J."/>
            <person name="Cao Y."/>
            <person name="Collen J."/>
            <person name="Dittami S.M."/>
            <person name="Gachon C.M."/>
            <person name="Green B.R."/>
            <person name="Karpowicz S."/>
            <person name="Kim J.W."/>
            <person name="Kudahl U."/>
            <person name="Lin S."/>
            <person name="Michel G."/>
            <person name="Mittag M."/>
            <person name="Olson B.J."/>
            <person name="Pangilinan J."/>
            <person name="Peng Y."/>
            <person name="Qiu H."/>
            <person name="Shu S."/>
            <person name="Singer J.T."/>
            <person name="Smith A.G."/>
            <person name="Sprecher B.N."/>
            <person name="Wagner V."/>
            <person name="Wang W."/>
            <person name="Wang Z.-Y."/>
            <person name="Yan J."/>
            <person name="Yarish C."/>
            <person name="Zoeuner-Riek S."/>
            <person name="Zhuang Y."/>
            <person name="Zou Y."/>
            <person name="Lindquist E.A."/>
            <person name="Grimwood J."/>
            <person name="Barry K."/>
            <person name="Rokhsar D.S."/>
            <person name="Schmutz J."/>
            <person name="Stiller J.W."/>
            <person name="Grossman A.R."/>
            <person name="Prochnik S.E."/>
        </authorList>
    </citation>
    <scope>NUCLEOTIDE SEQUENCE [LARGE SCALE GENOMIC DNA]</scope>
    <source>
        <strain evidence="1">4086291</strain>
    </source>
</reference>
<gene>
    <name evidence="1" type="ORF">BU14_0127s0036</name>
</gene>
<dbReference type="Proteomes" id="UP000218209">
    <property type="component" value="Unassembled WGS sequence"/>
</dbReference>
<protein>
    <recommendedName>
        <fullName evidence="3">Reverse transcriptase Ty1/copia-type domain-containing protein</fullName>
    </recommendedName>
</protein>
<dbReference type="AlphaFoldDB" id="A0A1X6PAK5"/>
<evidence type="ECO:0000313" key="2">
    <source>
        <dbReference type="Proteomes" id="UP000218209"/>
    </source>
</evidence>
<accession>A0A1X6PAK5</accession>
<evidence type="ECO:0008006" key="3">
    <source>
        <dbReference type="Google" id="ProtNLM"/>
    </source>
</evidence>
<name>A0A1X6PAK5_PORUM</name>
<dbReference type="EMBL" id="KV918824">
    <property type="protein sequence ID" value="OSX77939.1"/>
    <property type="molecule type" value="Genomic_DNA"/>
</dbReference>
<evidence type="ECO:0000313" key="1">
    <source>
        <dbReference type="EMBL" id="OSX77939.1"/>
    </source>
</evidence>
<proteinExistence type="predicted"/>